<evidence type="ECO:0000259" key="2">
    <source>
        <dbReference type="Pfam" id="PF11001"/>
    </source>
</evidence>
<reference evidence="3" key="1">
    <citation type="journal article" date="2020" name="Stud. Mycol.">
        <title>101 Dothideomycetes genomes: a test case for predicting lifestyles and emergence of pathogens.</title>
        <authorList>
            <person name="Haridas S."/>
            <person name="Albert R."/>
            <person name="Binder M."/>
            <person name="Bloem J."/>
            <person name="Labutti K."/>
            <person name="Salamov A."/>
            <person name="Andreopoulos B."/>
            <person name="Baker S."/>
            <person name="Barry K."/>
            <person name="Bills G."/>
            <person name="Bluhm B."/>
            <person name="Cannon C."/>
            <person name="Castanera R."/>
            <person name="Culley D."/>
            <person name="Daum C."/>
            <person name="Ezra D."/>
            <person name="Gonzalez J."/>
            <person name="Henrissat B."/>
            <person name="Kuo A."/>
            <person name="Liang C."/>
            <person name="Lipzen A."/>
            <person name="Lutzoni F."/>
            <person name="Magnuson J."/>
            <person name="Mondo S."/>
            <person name="Nolan M."/>
            <person name="Ohm R."/>
            <person name="Pangilinan J."/>
            <person name="Park H.-J."/>
            <person name="Ramirez L."/>
            <person name="Alfaro M."/>
            <person name="Sun H."/>
            <person name="Tritt A."/>
            <person name="Yoshinaga Y."/>
            <person name="Zwiers L.-H."/>
            <person name="Turgeon B."/>
            <person name="Goodwin S."/>
            <person name="Spatafora J."/>
            <person name="Crous P."/>
            <person name="Grigoriev I."/>
        </authorList>
    </citation>
    <scope>NUCLEOTIDE SEQUENCE</scope>
    <source>
        <strain evidence="3">CBS 119925</strain>
    </source>
</reference>
<name>A0A6A6VM77_9PLEO</name>
<dbReference type="PANTHER" id="PTHR36102:SF1">
    <property type="entry name" value="YDR124W-LIKE HELICAL BUNDLE DOMAIN-CONTAINING PROTEIN"/>
    <property type="match status" value="1"/>
</dbReference>
<feature type="compositionally biased region" description="Basic residues" evidence="1">
    <location>
        <begin position="378"/>
        <end position="388"/>
    </location>
</feature>
<protein>
    <recommendedName>
        <fullName evidence="2">Subtelomeric hrmA-associated cluster protein AFUB-079030/YDR124W-like helical bundle domain-containing protein</fullName>
    </recommendedName>
</protein>
<dbReference type="InterPro" id="IPR047092">
    <property type="entry name" value="AFUB_07903/YDR124W-like_hel"/>
</dbReference>
<feature type="region of interest" description="Disordered" evidence="1">
    <location>
        <begin position="102"/>
        <end position="156"/>
    </location>
</feature>
<dbReference type="PANTHER" id="PTHR36102">
    <property type="entry name" value="CHROMOSOME 10, WHOLE GENOME SHOTGUN SEQUENCE"/>
    <property type="match status" value="1"/>
</dbReference>
<organism evidence="3 4">
    <name type="scientific">Sporormia fimetaria CBS 119925</name>
    <dbReference type="NCBI Taxonomy" id="1340428"/>
    <lineage>
        <taxon>Eukaryota</taxon>
        <taxon>Fungi</taxon>
        <taxon>Dikarya</taxon>
        <taxon>Ascomycota</taxon>
        <taxon>Pezizomycotina</taxon>
        <taxon>Dothideomycetes</taxon>
        <taxon>Pleosporomycetidae</taxon>
        <taxon>Pleosporales</taxon>
        <taxon>Sporormiaceae</taxon>
        <taxon>Sporormia</taxon>
    </lineage>
</organism>
<dbReference type="InterPro" id="IPR021264">
    <property type="entry name" value="AFUB_079030/YDR124W-like"/>
</dbReference>
<evidence type="ECO:0000313" key="3">
    <source>
        <dbReference type="EMBL" id="KAF2750257.1"/>
    </source>
</evidence>
<dbReference type="AlphaFoldDB" id="A0A6A6VM77"/>
<gene>
    <name evidence="3" type="ORF">M011DRAFT_235517</name>
</gene>
<dbReference type="OrthoDB" id="5338458at2759"/>
<feature type="domain" description="Subtelomeric hrmA-associated cluster protein AFUB-079030/YDR124W-like helical bundle" evidence="2">
    <location>
        <begin position="177"/>
        <end position="322"/>
    </location>
</feature>
<keyword evidence="4" id="KW-1185">Reference proteome</keyword>
<proteinExistence type="predicted"/>
<feature type="region of interest" description="Disordered" evidence="1">
    <location>
        <begin position="363"/>
        <end position="405"/>
    </location>
</feature>
<sequence length="701" mass="77695">MARGLFNDPQSQRKGTGKDDVFFDYERAQLMDQDDAVPQDLVRDPEDEEVTGIPIALYNGRDQSWDRRLTSIAGHEHLASSIEECETHFTLKSVLESRKASEKSGIKPSTANLSAANIAPSPTKEDAHELAAPIVQRKDTAVNPSPDGQNGKKRKAPIVRMHVPRPRLNPERVESFRIGDEEQLKKYLTYCLSQLGANTLKIVIREWVSLVEPRRARTYGHYQKHGTDQPSPKRPWWWPADIRYKEPSHLRKGDSELSKLAIAIMLLHRHPDPQDGKKRINWTKTLRDKATRVVDYTLVTKLSSSRKGEYNNAIKEQVLDDILPELMDVAQEYEDYVAQLAEGDHVGEKGKDLGKQWSCREFPKLPRLPASPSDHTSHPYKRRKRTKKAATTSPGEPSKEAESVADMTAPFSDEPDTLAVDQDHTAAEVSAMQEVEQEARTQEPETHAEVQVGAPVAALTDFEVSECDIKREPECEELMTSTENPELASQIDTDMMLSMFPSPPEHKPTLDYGDIVCPPSPTEPGTPNPLLGSFSDMSVDMSVSSSFQSMSTGMSTPASFASVRCTNCNHTQPTGFVQPMATYNGLSTNPTIFSLPAAEPLLSLQDSPMLDVSGGMTDMSHHLGSPFAALGVSGLPAMGVQLPSHPTFDVLNPSSCFRDNVVPQALSYSAYTTAPLPRLGCMDLFSPSEASMTPRYFQHHH</sequence>
<dbReference type="Pfam" id="PF11001">
    <property type="entry name" value="AFUB_07903_YDR124W_hel"/>
    <property type="match status" value="1"/>
</dbReference>
<dbReference type="EMBL" id="MU006564">
    <property type="protein sequence ID" value="KAF2750257.1"/>
    <property type="molecule type" value="Genomic_DNA"/>
</dbReference>
<evidence type="ECO:0000313" key="4">
    <source>
        <dbReference type="Proteomes" id="UP000799440"/>
    </source>
</evidence>
<dbReference type="Proteomes" id="UP000799440">
    <property type="component" value="Unassembled WGS sequence"/>
</dbReference>
<evidence type="ECO:0000256" key="1">
    <source>
        <dbReference type="SAM" id="MobiDB-lite"/>
    </source>
</evidence>
<accession>A0A6A6VM77</accession>